<dbReference type="SUPFAM" id="SSF103481">
    <property type="entry name" value="Multidrug resistance efflux transporter EmrE"/>
    <property type="match status" value="2"/>
</dbReference>
<proteinExistence type="inferred from homology"/>
<feature type="transmembrane region" description="Helical" evidence="8">
    <location>
        <begin position="181"/>
        <end position="199"/>
    </location>
</feature>
<feature type="domain" description="EamA" evidence="9">
    <location>
        <begin position="11"/>
        <end position="144"/>
    </location>
</feature>
<dbReference type="AlphaFoldDB" id="Q312J5"/>
<feature type="transmembrane region" description="Helical" evidence="8">
    <location>
        <begin position="245"/>
        <end position="262"/>
    </location>
</feature>
<evidence type="ECO:0000259" key="9">
    <source>
        <dbReference type="Pfam" id="PF00892"/>
    </source>
</evidence>
<organism evidence="10 11">
    <name type="scientific">Oleidesulfovibrio alaskensis (strain ATCC BAA-1058 / DSM 17464 / G20)</name>
    <name type="common">Desulfovibrio alaskensis</name>
    <dbReference type="NCBI Taxonomy" id="207559"/>
    <lineage>
        <taxon>Bacteria</taxon>
        <taxon>Pseudomonadati</taxon>
        <taxon>Thermodesulfobacteriota</taxon>
        <taxon>Desulfovibrionia</taxon>
        <taxon>Desulfovibrionales</taxon>
        <taxon>Desulfovibrionaceae</taxon>
        <taxon>Oleidesulfovibrio</taxon>
    </lineage>
</organism>
<protein>
    <submittedName>
        <fullName evidence="10">RarD protein, DMT superfamily transporter</fullName>
    </submittedName>
</protein>
<comment type="similarity">
    <text evidence="2">Belongs to the EamA transporter family.</text>
</comment>
<dbReference type="GO" id="GO:0005886">
    <property type="term" value="C:plasma membrane"/>
    <property type="evidence" value="ECO:0007669"/>
    <property type="project" value="UniProtKB-SubCell"/>
</dbReference>
<feature type="transmembrane region" description="Helical" evidence="8">
    <location>
        <begin position="211"/>
        <end position="233"/>
    </location>
</feature>
<evidence type="ECO:0000256" key="6">
    <source>
        <dbReference type="ARBA" id="ARBA00022989"/>
    </source>
</evidence>
<evidence type="ECO:0000256" key="3">
    <source>
        <dbReference type="ARBA" id="ARBA00022448"/>
    </source>
</evidence>
<accession>Q312J5</accession>
<dbReference type="NCBIfam" id="TIGR00688">
    <property type="entry name" value="rarD"/>
    <property type="match status" value="1"/>
</dbReference>
<dbReference type="KEGG" id="dde:Dde_1350"/>
<feature type="transmembrane region" description="Helical" evidence="8">
    <location>
        <begin position="41"/>
        <end position="59"/>
    </location>
</feature>
<dbReference type="Pfam" id="PF00892">
    <property type="entry name" value="EamA"/>
    <property type="match status" value="1"/>
</dbReference>
<feature type="transmembrane region" description="Helical" evidence="8">
    <location>
        <begin position="152"/>
        <end position="169"/>
    </location>
</feature>
<evidence type="ECO:0000256" key="8">
    <source>
        <dbReference type="SAM" id="Phobius"/>
    </source>
</evidence>
<evidence type="ECO:0000313" key="10">
    <source>
        <dbReference type="EMBL" id="ABB38151.1"/>
    </source>
</evidence>
<evidence type="ECO:0000256" key="1">
    <source>
        <dbReference type="ARBA" id="ARBA00004651"/>
    </source>
</evidence>
<sequence length="300" mass="32368">MFDSGKNPVAGGLAAVGAFVLWGLLPLYWKMLHSVPPLEVLGHRIVWSLVFVAVLMQVTRRWDELRRAVSSVRNMAVMAVAGVLVGGNWFLYIWAVNNGRVLETSLGYYITPLLNVLMGCVLLGEQLSKGQKAALVLAAAGVAVQLTMLGRLPWVALVLAGSFSVYGLLRKTANVESVPGLFFETAVLTPVVLVYLVWLDGNGGAFGHAGTAVSLLLAGAGVCTSVPLLLFAFAARRMHLGTVGILQYIAPTIAFMLGVFVFDEPFSAGRLISFCFIWLAVAIYSGESLWKRRRRAVQQG</sequence>
<evidence type="ECO:0000256" key="5">
    <source>
        <dbReference type="ARBA" id="ARBA00022692"/>
    </source>
</evidence>
<dbReference type="Proteomes" id="UP000002710">
    <property type="component" value="Chromosome"/>
</dbReference>
<keyword evidence="6 8" id="KW-1133">Transmembrane helix</keyword>
<dbReference type="EMBL" id="CP000112">
    <property type="protein sequence ID" value="ABB38151.1"/>
    <property type="molecule type" value="Genomic_DNA"/>
</dbReference>
<keyword evidence="5 8" id="KW-0812">Transmembrane</keyword>
<evidence type="ECO:0000313" key="11">
    <source>
        <dbReference type="Proteomes" id="UP000002710"/>
    </source>
</evidence>
<evidence type="ECO:0000256" key="4">
    <source>
        <dbReference type="ARBA" id="ARBA00022475"/>
    </source>
</evidence>
<dbReference type="PANTHER" id="PTHR22911">
    <property type="entry name" value="ACYL-MALONYL CONDENSING ENZYME-RELATED"/>
    <property type="match status" value="1"/>
</dbReference>
<dbReference type="PANTHER" id="PTHR22911:SF137">
    <property type="entry name" value="SOLUTE CARRIER FAMILY 35 MEMBER G2-RELATED"/>
    <property type="match status" value="1"/>
</dbReference>
<dbReference type="InterPro" id="IPR037185">
    <property type="entry name" value="EmrE-like"/>
</dbReference>
<dbReference type="InterPro" id="IPR000620">
    <property type="entry name" value="EamA_dom"/>
</dbReference>
<feature type="transmembrane region" description="Helical" evidence="8">
    <location>
        <begin position="106"/>
        <end position="123"/>
    </location>
</feature>
<feature type="transmembrane region" description="Helical" evidence="8">
    <location>
        <begin position="9"/>
        <end position="29"/>
    </location>
</feature>
<dbReference type="HOGENOM" id="CLU_054508_1_0_7"/>
<evidence type="ECO:0000256" key="2">
    <source>
        <dbReference type="ARBA" id="ARBA00007362"/>
    </source>
</evidence>
<feature type="transmembrane region" description="Helical" evidence="8">
    <location>
        <begin position="268"/>
        <end position="286"/>
    </location>
</feature>
<feature type="transmembrane region" description="Helical" evidence="8">
    <location>
        <begin position="71"/>
        <end position="94"/>
    </location>
</feature>
<reference evidence="10 11" key="1">
    <citation type="journal article" date="2011" name="J. Bacteriol.">
        <title>Complete genome sequence and updated annotation of Desulfovibrio alaskensis G20.</title>
        <authorList>
            <person name="Hauser L.J."/>
            <person name="Land M.L."/>
            <person name="Brown S.D."/>
            <person name="Larimer F."/>
            <person name="Keller K.L."/>
            <person name="Rapp-Giles B.J."/>
            <person name="Price M.N."/>
            <person name="Lin M."/>
            <person name="Bruce D.C."/>
            <person name="Detter J.C."/>
            <person name="Tapia R."/>
            <person name="Han C.S."/>
            <person name="Goodwin L.A."/>
            <person name="Cheng J.F."/>
            <person name="Pitluck S."/>
            <person name="Copeland A."/>
            <person name="Lucas S."/>
            <person name="Nolan M."/>
            <person name="Lapidus A.L."/>
            <person name="Palumbo A.V."/>
            <person name="Wall J.D."/>
        </authorList>
    </citation>
    <scope>NUCLEOTIDE SEQUENCE [LARGE SCALE GENOMIC DNA]</scope>
    <source>
        <strain evidence="11">ATCC BAA 1058 / DSM 17464 / G20</strain>
    </source>
</reference>
<keyword evidence="4" id="KW-1003">Cell membrane</keyword>
<keyword evidence="3" id="KW-0813">Transport</keyword>
<keyword evidence="7 8" id="KW-0472">Membrane</keyword>
<dbReference type="STRING" id="207559.Dde_1350"/>
<dbReference type="RefSeq" id="WP_011367327.1">
    <property type="nucleotide sequence ID" value="NC_007519.1"/>
</dbReference>
<evidence type="ECO:0000256" key="7">
    <source>
        <dbReference type="ARBA" id="ARBA00023136"/>
    </source>
</evidence>
<keyword evidence="11" id="KW-1185">Reference proteome</keyword>
<comment type="subcellular location">
    <subcellularLocation>
        <location evidence="1">Cell membrane</location>
        <topology evidence="1">Multi-pass membrane protein</topology>
    </subcellularLocation>
</comment>
<dbReference type="eggNOG" id="COG2962">
    <property type="taxonomic scope" value="Bacteria"/>
</dbReference>
<gene>
    <name evidence="10" type="ordered locus">Dde_1350</name>
</gene>
<dbReference type="InterPro" id="IPR004626">
    <property type="entry name" value="RarD"/>
</dbReference>
<name>Q312J5_OLEA2</name>